<organism evidence="1 2">
    <name type="scientific">Streptomyces solicathayae</name>
    <dbReference type="NCBI Taxonomy" id="3081768"/>
    <lineage>
        <taxon>Bacteria</taxon>
        <taxon>Bacillati</taxon>
        <taxon>Actinomycetota</taxon>
        <taxon>Actinomycetes</taxon>
        <taxon>Kitasatosporales</taxon>
        <taxon>Streptomycetaceae</taxon>
        <taxon>Streptomyces</taxon>
    </lineage>
</organism>
<protein>
    <recommendedName>
        <fullName evidence="3">DUF559 domain-containing protein</fullName>
    </recommendedName>
</protein>
<proteinExistence type="predicted"/>
<gene>
    <name evidence="1" type="ORF">R2D22_06485</name>
</gene>
<dbReference type="EMBL" id="CP137573">
    <property type="protein sequence ID" value="WOX21053.1"/>
    <property type="molecule type" value="Genomic_DNA"/>
</dbReference>
<name>A0ABZ0LNI3_9ACTN</name>
<dbReference type="RefSeq" id="WP_318101845.1">
    <property type="nucleotide sequence ID" value="NZ_CP137573.1"/>
</dbReference>
<dbReference type="Proteomes" id="UP001301731">
    <property type="component" value="Chromosome"/>
</dbReference>
<evidence type="ECO:0000313" key="1">
    <source>
        <dbReference type="EMBL" id="WOX21053.1"/>
    </source>
</evidence>
<evidence type="ECO:0008006" key="3">
    <source>
        <dbReference type="Google" id="ProtNLM"/>
    </source>
</evidence>
<evidence type="ECO:0000313" key="2">
    <source>
        <dbReference type="Proteomes" id="UP001301731"/>
    </source>
</evidence>
<keyword evidence="2" id="KW-1185">Reference proteome</keyword>
<sequence>MSEEVRSRVELSDEEVIGAASVLLAQRGHRDAAALMLDVTSFRIERHTVHEESMSFSYEREFEEVILELEPRLVLNSGYQLNHIKSAFETVGLGCGRTIEDVAIREVIPRVGPNWREQLARELKGGHQTNHARTVRLEPRHPVEDGLHFTNEWEQRVYQVLKEYQARLPHNETIGIMPLGALRVPGHTFEPDFLITYRTRVGVIEIDGPHHKGRASADRSRDRLFKHAGIRDVDRLCVEDSTTKEEVEKFVTDFLKHLID</sequence>
<accession>A0ABZ0LNI3</accession>
<reference evidence="1 2" key="1">
    <citation type="submission" date="2023-10" db="EMBL/GenBank/DDBJ databases">
        <title>The genome sequence of Streptomyces sp. HUAS YS2.</title>
        <authorList>
            <person name="Mo P."/>
        </authorList>
    </citation>
    <scope>NUCLEOTIDE SEQUENCE [LARGE SCALE GENOMIC DNA]</scope>
    <source>
        <strain evidence="1 2">HUAS YS2</strain>
    </source>
</reference>